<dbReference type="OrthoDB" id="268680at2"/>
<evidence type="ECO:0000313" key="2">
    <source>
        <dbReference type="EMBL" id="QDU32712.1"/>
    </source>
</evidence>
<dbReference type="Pfam" id="PF12867">
    <property type="entry name" value="DinB_2"/>
    <property type="match status" value="1"/>
</dbReference>
<dbReference type="Gene3D" id="1.20.120.450">
    <property type="entry name" value="dinb family like domain"/>
    <property type="match status" value="1"/>
</dbReference>
<name>A0A517YR62_9BACT</name>
<reference evidence="2 3" key="1">
    <citation type="submission" date="2019-02" db="EMBL/GenBank/DDBJ databases">
        <title>Deep-cultivation of Planctomycetes and their phenomic and genomic characterization uncovers novel biology.</title>
        <authorList>
            <person name="Wiegand S."/>
            <person name="Jogler M."/>
            <person name="Boedeker C."/>
            <person name="Pinto D."/>
            <person name="Vollmers J."/>
            <person name="Rivas-Marin E."/>
            <person name="Kohn T."/>
            <person name="Peeters S.H."/>
            <person name="Heuer A."/>
            <person name="Rast P."/>
            <person name="Oberbeckmann S."/>
            <person name="Bunk B."/>
            <person name="Jeske O."/>
            <person name="Meyerdierks A."/>
            <person name="Storesund J.E."/>
            <person name="Kallscheuer N."/>
            <person name="Luecker S."/>
            <person name="Lage O.M."/>
            <person name="Pohl T."/>
            <person name="Merkel B.J."/>
            <person name="Hornburger P."/>
            <person name="Mueller R.-W."/>
            <person name="Bruemmer F."/>
            <person name="Labrenz M."/>
            <person name="Spormann A.M."/>
            <person name="Op den Camp H."/>
            <person name="Overmann J."/>
            <person name="Amann R."/>
            <person name="Jetten M.S.M."/>
            <person name="Mascher T."/>
            <person name="Medema M.H."/>
            <person name="Devos D.P."/>
            <person name="Kaster A.-K."/>
            <person name="Ovreas L."/>
            <person name="Rohde M."/>
            <person name="Galperin M.Y."/>
            <person name="Jogler C."/>
        </authorList>
    </citation>
    <scope>NUCLEOTIDE SEQUENCE [LARGE SCALE GENOMIC DNA]</scope>
    <source>
        <strain evidence="2 3">KS4</strain>
    </source>
</reference>
<organism evidence="2 3">
    <name type="scientific">Poriferisphaera corsica</name>
    <dbReference type="NCBI Taxonomy" id="2528020"/>
    <lineage>
        <taxon>Bacteria</taxon>
        <taxon>Pseudomonadati</taxon>
        <taxon>Planctomycetota</taxon>
        <taxon>Phycisphaerae</taxon>
        <taxon>Phycisphaerales</taxon>
        <taxon>Phycisphaeraceae</taxon>
        <taxon>Poriferisphaera</taxon>
    </lineage>
</organism>
<evidence type="ECO:0000259" key="1">
    <source>
        <dbReference type="Pfam" id="PF12867"/>
    </source>
</evidence>
<dbReference type="SUPFAM" id="SSF109854">
    <property type="entry name" value="DinB/YfiT-like putative metalloenzymes"/>
    <property type="match status" value="1"/>
</dbReference>
<accession>A0A517YR62</accession>
<protein>
    <submittedName>
        <fullName evidence="2">DinB superfamily protein</fullName>
    </submittedName>
</protein>
<feature type="domain" description="DinB-like" evidence="1">
    <location>
        <begin position="17"/>
        <end position="150"/>
    </location>
</feature>
<dbReference type="InterPro" id="IPR034660">
    <property type="entry name" value="DinB/YfiT-like"/>
</dbReference>
<proteinExistence type="predicted"/>
<dbReference type="InterPro" id="IPR024775">
    <property type="entry name" value="DinB-like"/>
</dbReference>
<evidence type="ECO:0000313" key="3">
    <source>
        <dbReference type="Proteomes" id="UP000317369"/>
    </source>
</evidence>
<dbReference type="KEGG" id="pcor:KS4_07460"/>
<keyword evidence="3" id="KW-1185">Reference proteome</keyword>
<gene>
    <name evidence="2" type="ORF">KS4_07460</name>
</gene>
<dbReference type="Proteomes" id="UP000317369">
    <property type="component" value="Chromosome"/>
</dbReference>
<dbReference type="EMBL" id="CP036425">
    <property type="protein sequence ID" value="QDU32712.1"/>
    <property type="molecule type" value="Genomic_DNA"/>
</dbReference>
<dbReference type="RefSeq" id="WP_145074716.1">
    <property type="nucleotide sequence ID" value="NZ_CP036425.1"/>
</dbReference>
<dbReference type="AlphaFoldDB" id="A0A517YR62"/>
<sequence>MSYKQLLIDEFKMCERFVLALIDTIPSERFTEQPGKQVNHPAWTLGHLAVTADMAVGLLRGESLLPARYKALFDYGTKPSHEPGKYPSKKQLLEDYLRTHQSLLATVQATSDEKMMSEMPIEELRSFFPTYGHLIMHVMSGHEETHFGQLTGWRKAAGISVPIM</sequence>